<comment type="caution">
    <text evidence="1">The sequence shown here is derived from an EMBL/GenBank/DDBJ whole genome shotgun (WGS) entry which is preliminary data.</text>
</comment>
<gene>
    <name evidence="1" type="ORF">HKT18_07970</name>
</gene>
<keyword evidence="2" id="KW-1185">Reference proteome</keyword>
<proteinExistence type="predicted"/>
<evidence type="ECO:0000313" key="1">
    <source>
        <dbReference type="EMBL" id="NNT72146.1"/>
    </source>
</evidence>
<accession>A0A7Y3R984</accession>
<name>A0A7Y3R984_9FLAO</name>
<dbReference type="Proteomes" id="UP000536509">
    <property type="component" value="Unassembled WGS sequence"/>
</dbReference>
<organism evidence="1 2">
    <name type="scientific">Flavobacterium rivulicola</name>
    <dbReference type="NCBI Taxonomy" id="2732161"/>
    <lineage>
        <taxon>Bacteria</taxon>
        <taxon>Pseudomonadati</taxon>
        <taxon>Bacteroidota</taxon>
        <taxon>Flavobacteriia</taxon>
        <taxon>Flavobacteriales</taxon>
        <taxon>Flavobacteriaceae</taxon>
        <taxon>Flavobacterium</taxon>
    </lineage>
</organism>
<dbReference type="EMBL" id="JABEVX010000003">
    <property type="protein sequence ID" value="NNT72146.1"/>
    <property type="molecule type" value="Genomic_DNA"/>
</dbReference>
<dbReference type="RefSeq" id="WP_171222320.1">
    <property type="nucleotide sequence ID" value="NZ_CP121446.1"/>
</dbReference>
<reference evidence="1 2" key="1">
    <citation type="submission" date="2020-05" db="EMBL/GenBank/DDBJ databases">
        <title>Draft genome of Flavobacterium sp. IMCC34852.</title>
        <authorList>
            <person name="Song J."/>
            <person name="Cho J.-C."/>
        </authorList>
    </citation>
    <scope>NUCLEOTIDE SEQUENCE [LARGE SCALE GENOMIC DNA]</scope>
    <source>
        <strain evidence="1 2">IMCC34852</strain>
    </source>
</reference>
<evidence type="ECO:0000313" key="2">
    <source>
        <dbReference type="Proteomes" id="UP000536509"/>
    </source>
</evidence>
<protein>
    <submittedName>
        <fullName evidence="1">Uncharacterized protein</fullName>
    </submittedName>
</protein>
<sequence>MNKTKLYNVEFINEFEGGIIEKIALTSEAEWIFSFINTYKDICDVEILIEDIDNALNGRNIKNTDISTNDEIVFLSKDGIEFWDEEGKKMIAVYPLMDFKERLLIWRNFLKTPPFHEKKINKLELIWLTIKSKFC</sequence>
<dbReference type="AlphaFoldDB" id="A0A7Y3R984"/>